<reference evidence="9" key="1">
    <citation type="submission" date="2017-05" db="EMBL/GenBank/DDBJ databases">
        <authorList>
            <person name="QRISCLOUD D."/>
        </authorList>
    </citation>
    <scope>NUCLEOTIDE SEQUENCE</scope>
</reference>
<dbReference type="GO" id="GO:0005576">
    <property type="term" value="C:extracellular region"/>
    <property type="evidence" value="ECO:0007669"/>
    <property type="project" value="UniProtKB-SubCell"/>
</dbReference>
<keyword evidence="3" id="KW-0800">Toxin</keyword>
<evidence type="ECO:0000256" key="5">
    <source>
        <dbReference type="ARBA" id="ARBA00022854"/>
    </source>
</evidence>
<proteinExistence type="predicted"/>
<keyword evidence="6" id="KW-0872">Ion channel impairing toxin</keyword>
<evidence type="ECO:0000256" key="8">
    <source>
        <dbReference type="SAM" id="SignalP"/>
    </source>
</evidence>
<keyword evidence="5" id="KW-0960">Knottin</keyword>
<evidence type="ECO:0000256" key="7">
    <source>
        <dbReference type="ARBA" id="ARBA00023157"/>
    </source>
</evidence>
<keyword evidence="8" id="KW-0732">Signal</keyword>
<keyword evidence="2" id="KW-0964">Secreted</keyword>
<dbReference type="GO" id="GO:0090729">
    <property type="term" value="F:toxin activity"/>
    <property type="evidence" value="ECO:0007669"/>
    <property type="project" value="UniProtKB-KW"/>
</dbReference>
<keyword evidence="7" id="KW-1015">Disulfide bond</keyword>
<feature type="signal peptide" evidence="8">
    <location>
        <begin position="1"/>
        <end position="19"/>
    </location>
</feature>
<name>A0A4V2H9T5_HADCE</name>
<evidence type="ECO:0000256" key="3">
    <source>
        <dbReference type="ARBA" id="ARBA00022656"/>
    </source>
</evidence>
<dbReference type="AlphaFoldDB" id="A0A4V2H9T5"/>
<dbReference type="Pfam" id="PF17486">
    <property type="entry name" value="Cys_Knot_tox"/>
    <property type="match status" value="1"/>
</dbReference>
<dbReference type="GO" id="GO:0099106">
    <property type="term" value="F:ion channel regulator activity"/>
    <property type="evidence" value="ECO:0007669"/>
    <property type="project" value="UniProtKB-KW"/>
</dbReference>
<dbReference type="EMBL" id="HAHJ01000718">
    <property type="protein sequence ID" value="SNX37480.1"/>
    <property type="molecule type" value="Transcribed_RNA"/>
</dbReference>
<comment type="subcellular location">
    <subcellularLocation>
        <location evidence="1">Secreted</location>
    </subcellularLocation>
</comment>
<sequence>MKAILSMLIFVALFAAIVGSRWNSGYGIPHKHVKLPNGKMCSLPGDSCSKRDECCKPVNEKENSSGCGRTWSAMAGGFVNECPLSNRPHRQGSLARKDEMYTPASVAPQRARHERYRCSD</sequence>
<keyword evidence="4" id="KW-0528">Neurotoxin</keyword>
<protein>
    <submittedName>
        <fullName evidence="9">U20-Hexatoxin-Hc1ao_1</fullName>
    </submittedName>
</protein>
<evidence type="ECO:0000256" key="2">
    <source>
        <dbReference type="ARBA" id="ARBA00022525"/>
    </source>
</evidence>
<evidence type="ECO:0000256" key="4">
    <source>
        <dbReference type="ARBA" id="ARBA00022699"/>
    </source>
</evidence>
<accession>A0A4V2H9T5</accession>
<evidence type="ECO:0000313" key="9">
    <source>
        <dbReference type="EMBL" id="SNX37480.1"/>
    </source>
</evidence>
<organism evidence="9">
    <name type="scientific">Hadronyche cerberea</name>
    <name type="common">Southern tree funnel-web spider</name>
    <dbReference type="NCBI Taxonomy" id="1107879"/>
    <lineage>
        <taxon>Eukaryota</taxon>
        <taxon>Metazoa</taxon>
        <taxon>Ecdysozoa</taxon>
        <taxon>Arthropoda</taxon>
        <taxon>Chelicerata</taxon>
        <taxon>Arachnida</taxon>
        <taxon>Araneae</taxon>
        <taxon>Mygalomorphae</taxon>
        <taxon>Avicularoidea</taxon>
        <taxon>Hexathelidae</taxon>
        <taxon>Hadronyche</taxon>
    </lineage>
</organism>
<feature type="chain" id="PRO_5020660635" evidence="8">
    <location>
        <begin position="20"/>
        <end position="120"/>
    </location>
</feature>
<dbReference type="InterPro" id="IPR035311">
    <property type="entry name" value="Cys_Knot_tox"/>
</dbReference>
<evidence type="ECO:0000256" key="6">
    <source>
        <dbReference type="ARBA" id="ARBA00022872"/>
    </source>
</evidence>
<reference evidence="9" key="2">
    <citation type="submission" date="2019-05" db="EMBL/GenBank/DDBJ databases">
        <title>Unravelling the molecular evolution of spider venoms.</title>
        <authorList>
            <person name="Pineda S."/>
        </authorList>
    </citation>
    <scope>NUCLEOTIDE SEQUENCE</scope>
</reference>
<evidence type="ECO:0000256" key="1">
    <source>
        <dbReference type="ARBA" id="ARBA00004613"/>
    </source>
</evidence>